<dbReference type="SUPFAM" id="SSF52540">
    <property type="entry name" value="P-loop containing nucleoside triphosphate hydrolases"/>
    <property type="match status" value="1"/>
</dbReference>
<keyword evidence="8" id="KW-1185">Reference proteome</keyword>
<dbReference type="PANTHER" id="PTHR11472:SF34">
    <property type="entry name" value="REGULATOR OF TELOMERE ELONGATION HELICASE 1"/>
    <property type="match status" value="1"/>
</dbReference>
<protein>
    <submittedName>
        <fullName evidence="7">ATP-dependent DNA helicase</fullName>
    </submittedName>
</protein>
<keyword evidence="7" id="KW-0347">Helicase</keyword>
<dbReference type="SMART" id="SM00491">
    <property type="entry name" value="HELICc2"/>
    <property type="match status" value="1"/>
</dbReference>
<organism evidence="7 8">
    <name type="scientific">Gimibacter soli</name>
    <dbReference type="NCBI Taxonomy" id="3024400"/>
    <lineage>
        <taxon>Bacteria</taxon>
        <taxon>Pseudomonadati</taxon>
        <taxon>Pseudomonadota</taxon>
        <taxon>Alphaproteobacteria</taxon>
        <taxon>Kordiimonadales</taxon>
        <taxon>Temperatibacteraceae</taxon>
        <taxon>Gimibacter</taxon>
    </lineage>
</organism>
<evidence type="ECO:0000313" key="8">
    <source>
        <dbReference type="Proteomes" id="UP001217500"/>
    </source>
</evidence>
<evidence type="ECO:0000256" key="3">
    <source>
        <dbReference type="ARBA" id="ARBA00022840"/>
    </source>
</evidence>
<evidence type="ECO:0000259" key="6">
    <source>
        <dbReference type="PROSITE" id="PS51193"/>
    </source>
</evidence>
<dbReference type="GO" id="GO:0016818">
    <property type="term" value="F:hydrolase activity, acting on acid anhydrides, in phosphorus-containing anhydrides"/>
    <property type="evidence" value="ECO:0007669"/>
    <property type="project" value="InterPro"/>
</dbReference>
<comment type="similarity">
    <text evidence="4">Belongs to the helicase family. DinG subfamily.</text>
</comment>
<dbReference type="GO" id="GO:0003678">
    <property type="term" value="F:DNA helicase activity"/>
    <property type="evidence" value="ECO:0007669"/>
    <property type="project" value="TreeGrafter"/>
</dbReference>
<dbReference type="GO" id="GO:0006139">
    <property type="term" value="P:nucleobase-containing compound metabolic process"/>
    <property type="evidence" value="ECO:0007669"/>
    <property type="project" value="InterPro"/>
</dbReference>
<dbReference type="GO" id="GO:0003676">
    <property type="term" value="F:nucleic acid binding"/>
    <property type="evidence" value="ECO:0007669"/>
    <property type="project" value="InterPro"/>
</dbReference>
<dbReference type="Gene3D" id="3.40.50.300">
    <property type="entry name" value="P-loop containing nucleotide triphosphate hydrolases"/>
    <property type="match status" value="2"/>
</dbReference>
<dbReference type="InterPro" id="IPR027417">
    <property type="entry name" value="P-loop_NTPase"/>
</dbReference>
<feature type="domain" description="Helicase ATP-binding" evidence="6">
    <location>
        <begin position="204"/>
        <end position="492"/>
    </location>
</feature>
<dbReference type="GO" id="GO:0005524">
    <property type="term" value="F:ATP binding"/>
    <property type="evidence" value="ECO:0007669"/>
    <property type="project" value="UniProtKB-KW"/>
</dbReference>
<dbReference type="Pfam" id="PF13307">
    <property type="entry name" value="Helicase_C_2"/>
    <property type="match status" value="1"/>
</dbReference>
<feature type="region of interest" description="Disordered" evidence="5">
    <location>
        <begin position="180"/>
        <end position="201"/>
    </location>
</feature>
<proteinExistence type="inferred from homology"/>
<dbReference type="RefSeq" id="WP_289504285.1">
    <property type="nucleotide sequence ID" value="NZ_CP116805.1"/>
</dbReference>
<dbReference type="EMBL" id="CP116805">
    <property type="protein sequence ID" value="WCL54566.1"/>
    <property type="molecule type" value="Genomic_DNA"/>
</dbReference>
<dbReference type="PROSITE" id="PS51193">
    <property type="entry name" value="HELICASE_ATP_BIND_2"/>
    <property type="match status" value="1"/>
</dbReference>
<sequence length="923" mass="100188">MAGYDAESGGAGRGLDGLPVMALSVRESCRLDADGVIETLRPHEAAGYLVREPHLIVSRPAAARRLNLSEFQAFDLLELYAFVRPARYCLPTLGGLMKALSLDLPVATLEDQCMAMRAVAERLLAEAGAEIWRYRAGAERVAGMMARAGWAWGPMVMGAVRRFPDHSRDDGLRVWTALPEWEDMGPPPPPGDDPVDPASSESRLAELLGNASETREGQRRFAAAATHSFRPREMEGGPNMQILEAGTGTGKTLGYIAPASLWAETNGAPVWLSTFTKNLQRQLDQELSRLYPDPTRKARKAVIRKGRENYACLLNIEETLTAVMQRGALPLGGGADRDSVLMGLVVRWARFTRDGDMIGGDFPSWLGAHFGAARIAGLTDRRGECLYAACQHYRRCYIERAGRKARHADLVVANHALTIAQAANRYGDPDLPKRLVFDEGHHLFDAADSAFAVALTGLEGGELRRWIRGKESGGATRARGLRNRIEELIADDADAKALLDGVLEAARVLPSDGWASRVAGAAAMTRFETFLMEVRAVVLARANNVEFGLAVEAGVAAPPPALLTAAGQLAEALSGLARPMVALAASLLARLDEDADILETGDRGRLEVAARSLKLRAEMVKSWMEMLLSLGGTVPDIFVDWFELDRVDGRERDVGMRRHFIDPTKPLADMVFTPAHGVLVTSATLRDRAADKEGDGWAGVDLRSGAKHLPVTARRLAVPSPFDYAAQTRVIVVNDVNRMDAAQVASAYRELFLASGGGGLGLFTAIKRLKATWDKIAGPMEEAGLPLYAQHVDPIDTATLVDIFRDDPHACLLGTDAVRDGVDVPGESLRLLVLDRVPWPRPTLLHKARRDAFGGTAYDDMQTRMKLAQGFGRLIRRAGDRGVFVILDARTPTRLLEGLPEGVVAERLGLAAAIASVREFFGR</sequence>
<keyword evidence="2" id="KW-0378">Hydrolase</keyword>
<evidence type="ECO:0000256" key="4">
    <source>
        <dbReference type="ARBA" id="ARBA00038058"/>
    </source>
</evidence>
<accession>A0AAE9XQL4</accession>
<keyword evidence="3" id="KW-0067">ATP-binding</keyword>
<dbReference type="KEGG" id="gso:PH603_02190"/>
<dbReference type="Proteomes" id="UP001217500">
    <property type="component" value="Chromosome"/>
</dbReference>
<evidence type="ECO:0000313" key="7">
    <source>
        <dbReference type="EMBL" id="WCL54566.1"/>
    </source>
</evidence>
<reference evidence="7" key="1">
    <citation type="submission" date="2023-01" db="EMBL/GenBank/DDBJ databases">
        <title>The genome sequence of Kordiimonadaceae bacterium 6D33.</title>
        <authorList>
            <person name="Liu Y."/>
        </authorList>
    </citation>
    <scope>NUCLEOTIDE SEQUENCE</scope>
    <source>
        <strain evidence="7">6D33</strain>
    </source>
</reference>
<dbReference type="AlphaFoldDB" id="A0AAE9XQL4"/>
<dbReference type="InterPro" id="IPR006555">
    <property type="entry name" value="ATP-dep_Helicase_C"/>
</dbReference>
<dbReference type="InterPro" id="IPR014013">
    <property type="entry name" value="Helic_SF1/SF2_ATP-bd_DinG/Rad3"/>
</dbReference>
<keyword evidence="1" id="KW-0547">Nucleotide-binding</keyword>
<evidence type="ECO:0000256" key="5">
    <source>
        <dbReference type="SAM" id="MobiDB-lite"/>
    </source>
</evidence>
<dbReference type="PANTHER" id="PTHR11472">
    <property type="entry name" value="DNA REPAIR DEAD HELICASE RAD3/XP-D SUBFAMILY MEMBER"/>
    <property type="match status" value="1"/>
</dbReference>
<evidence type="ECO:0000256" key="2">
    <source>
        <dbReference type="ARBA" id="ARBA00022801"/>
    </source>
</evidence>
<dbReference type="InterPro" id="IPR045028">
    <property type="entry name" value="DinG/Rad3-like"/>
</dbReference>
<evidence type="ECO:0000256" key="1">
    <source>
        <dbReference type="ARBA" id="ARBA00022741"/>
    </source>
</evidence>
<name>A0AAE9XQL4_9PROT</name>
<gene>
    <name evidence="7" type="ORF">PH603_02190</name>
</gene>